<feature type="binding site" evidence="14">
    <location>
        <position position="52"/>
    </location>
    <ligand>
        <name>substrate</name>
    </ligand>
</feature>
<keyword evidence="12" id="KW-0346">Stress response</keyword>
<evidence type="ECO:0000256" key="1">
    <source>
        <dbReference type="ARBA" id="ARBA00001772"/>
    </source>
</evidence>
<keyword evidence="8" id="KW-0677">Repeat</keyword>
<comment type="subcellular location">
    <subcellularLocation>
        <location evidence="2">Periplasm</location>
    </subcellularLocation>
</comment>
<evidence type="ECO:0000256" key="6">
    <source>
        <dbReference type="ARBA" id="ARBA00022670"/>
    </source>
</evidence>
<evidence type="ECO:0000256" key="10">
    <source>
        <dbReference type="ARBA" id="ARBA00022801"/>
    </source>
</evidence>
<evidence type="ECO:0000256" key="7">
    <source>
        <dbReference type="ARBA" id="ARBA00022729"/>
    </source>
</evidence>
<feature type="chain" id="PRO_5026768478" description="Probable periplasmic serine endoprotease DegP-like" evidence="15">
    <location>
        <begin position="21"/>
        <end position="469"/>
    </location>
</feature>
<evidence type="ECO:0000256" key="15">
    <source>
        <dbReference type="SAM" id="SignalP"/>
    </source>
</evidence>
<dbReference type="PANTHER" id="PTHR22939:SF129">
    <property type="entry name" value="SERINE PROTEASE HTRA2, MITOCHONDRIAL"/>
    <property type="match status" value="1"/>
</dbReference>
<dbReference type="InterPro" id="IPR011782">
    <property type="entry name" value="Pept_S1C_Do"/>
</dbReference>
<sequence>MKRLILSGVLSALLVCGCSAETDPIDTLRQTGKAFSQVAKTATPAVVSIRVEQTIEQSLPQQQRDIFEYFFGPQFRQQQQPRTQKRKQMGQGSGFIISKDGYILTNNHVVNDADSIVVTLKDGRELDAKLIGTDPETEIALIKIEGEEDLPTIELGDSDDLQVGEWAIAVGNPFGLQETVTVGIISATGRSQVGITDYENFIQTDAAINPGNSGGPLLNIDGEVIGINTAIYSQSGGYMGIGFAIPINMALDIKEALLKDGKVQRSLIGVYLQRITPELAKGFGLDEDSKGILISQVTEDSAADEAGIVAGDIALELNGEPVGKLPSFRSKVASFRPGTEITLTLLRDGKRIEKTLITQAKDGELATTNFSALEKAGFDVEELTEQAILQMRLPANITGMLVKSVDPDGPAWRSGLRDGMIIRSVNRMSTANAQEFRQALQAAQGSDSLLLLVQIPRYGARYMVISLDD</sequence>
<dbReference type="Gene3D" id="2.30.42.10">
    <property type="match status" value="2"/>
</dbReference>
<accession>A0A6P1ME76</accession>
<protein>
    <recommendedName>
        <fullName evidence="5">Probable periplasmic serine endoprotease DegP-like</fullName>
        <ecNumber evidence="4">3.4.21.107</ecNumber>
    </recommendedName>
    <alternativeName>
        <fullName evidence="13">Protease Do</fullName>
    </alternativeName>
</protein>
<dbReference type="GO" id="GO:0006508">
    <property type="term" value="P:proteolysis"/>
    <property type="evidence" value="ECO:0007669"/>
    <property type="project" value="UniProtKB-KW"/>
</dbReference>
<dbReference type="KEGG" id="taer:GT409_10735"/>
<keyword evidence="10" id="KW-0378">Hydrolase</keyword>
<keyword evidence="7 15" id="KW-0732">Signal</keyword>
<dbReference type="GO" id="GO:0042597">
    <property type="term" value="C:periplasmic space"/>
    <property type="evidence" value="ECO:0007669"/>
    <property type="project" value="UniProtKB-SubCell"/>
</dbReference>
<gene>
    <name evidence="17" type="ORF">GT409_10735</name>
</gene>
<dbReference type="PROSITE" id="PS51257">
    <property type="entry name" value="PROKAR_LIPOPROTEIN"/>
    <property type="match status" value="1"/>
</dbReference>
<keyword evidence="18" id="KW-1185">Reference proteome</keyword>
<evidence type="ECO:0000256" key="14">
    <source>
        <dbReference type="PIRSR" id="PIRSR611782-2"/>
    </source>
</evidence>
<evidence type="ECO:0000256" key="3">
    <source>
        <dbReference type="ARBA" id="ARBA00010541"/>
    </source>
</evidence>
<dbReference type="InterPro" id="IPR001478">
    <property type="entry name" value="PDZ"/>
</dbReference>
<evidence type="ECO:0000313" key="18">
    <source>
        <dbReference type="Proteomes" id="UP000464954"/>
    </source>
</evidence>
<evidence type="ECO:0000256" key="2">
    <source>
        <dbReference type="ARBA" id="ARBA00004418"/>
    </source>
</evidence>
<evidence type="ECO:0000256" key="9">
    <source>
        <dbReference type="ARBA" id="ARBA00022764"/>
    </source>
</evidence>
<evidence type="ECO:0000256" key="13">
    <source>
        <dbReference type="ARBA" id="ARBA00032850"/>
    </source>
</evidence>
<dbReference type="RefSeq" id="WP_160629088.1">
    <property type="nucleotide sequence ID" value="NZ_CP047593.1"/>
</dbReference>
<dbReference type="PROSITE" id="PS50106">
    <property type="entry name" value="PDZ"/>
    <property type="match status" value="1"/>
</dbReference>
<dbReference type="AlphaFoldDB" id="A0A6P1ME76"/>
<feature type="binding site" evidence="14">
    <location>
        <begin position="211"/>
        <end position="213"/>
    </location>
    <ligand>
        <name>substrate</name>
    </ligand>
</feature>
<dbReference type="NCBIfam" id="TIGR02037">
    <property type="entry name" value="degP_htrA_DO"/>
    <property type="match status" value="1"/>
</dbReference>
<evidence type="ECO:0000259" key="16">
    <source>
        <dbReference type="PROSITE" id="PS50106"/>
    </source>
</evidence>
<dbReference type="SMART" id="SM00228">
    <property type="entry name" value="PDZ"/>
    <property type="match status" value="2"/>
</dbReference>
<dbReference type="GO" id="GO:0004252">
    <property type="term" value="F:serine-type endopeptidase activity"/>
    <property type="evidence" value="ECO:0007669"/>
    <property type="project" value="InterPro"/>
</dbReference>
<feature type="signal peptide" evidence="15">
    <location>
        <begin position="1"/>
        <end position="20"/>
    </location>
</feature>
<dbReference type="Pfam" id="PF13365">
    <property type="entry name" value="Trypsin_2"/>
    <property type="match status" value="1"/>
</dbReference>
<evidence type="ECO:0000256" key="4">
    <source>
        <dbReference type="ARBA" id="ARBA00013035"/>
    </source>
</evidence>
<keyword evidence="6" id="KW-0645">Protease</keyword>
<dbReference type="InterPro" id="IPR041489">
    <property type="entry name" value="PDZ_6"/>
</dbReference>
<dbReference type="SUPFAM" id="SSF50156">
    <property type="entry name" value="PDZ domain-like"/>
    <property type="match status" value="2"/>
</dbReference>
<dbReference type="PRINTS" id="PR00834">
    <property type="entry name" value="PROTEASES2C"/>
</dbReference>
<dbReference type="EMBL" id="CP047593">
    <property type="protein sequence ID" value="QHI69906.1"/>
    <property type="molecule type" value="Genomic_DNA"/>
</dbReference>
<keyword evidence="9" id="KW-0574">Periplasm</keyword>
<dbReference type="InterPro" id="IPR009003">
    <property type="entry name" value="Peptidase_S1_PA"/>
</dbReference>
<proteinExistence type="inferred from homology"/>
<keyword evidence="11" id="KW-0720">Serine protease</keyword>
<evidence type="ECO:0000256" key="11">
    <source>
        <dbReference type="ARBA" id="ARBA00022825"/>
    </source>
</evidence>
<dbReference type="EC" id="3.4.21.107" evidence="4"/>
<comment type="catalytic activity">
    <reaction evidence="1">
        <text>Acts on substrates that are at least partially unfolded. The cleavage site P1 residue is normally between a pair of hydrophobic residues, such as Val-|-Val.</text>
        <dbReference type="EC" id="3.4.21.107"/>
    </reaction>
</comment>
<comment type="similarity">
    <text evidence="3">Belongs to the peptidase S1C family.</text>
</comment>
<dbReference type="PANTHER" id="PTHR22939">
    <property type="entry name" value="SERINE PROTEASE FAMILY S1C HTRA-RELATED"/>
    <property type="match status" value="1"/>
</dbReference>
<dbReference type="FunFam" id="2.40.10.10:FF:000001">
    <property type="entry name" value="Periplasmic serine protease DegS"/>
    <property type="match status" value="1"/>
</dbReference>
<organism evidence="17 18">
    <name type="scientific">Tichowtungia aerotolerans</name>
    <dbReference type="NCBI Taxonomy" id="2697043"/>
    <lineage>
        <taxon>Bacteria</taxon>
        <taxon>Pseudomonadati</taxon>
        <taxon>Kiritimatiellota</taxon>
        <taxon>Tichowtungiia</taxon>
        <taxon>Tichowtungiales</taxon>
        <taxon>Tichowtungiaceae</taxon>
        <taxon>Tichowtungia</taxon>
    </lineage>
</organism>
<evidence type="ECO:0000256" key="5">
    <source>
        <dbReference type="ARBA" id="ARBA00013958"/>
    </source>
</evidence>
<dbReference type="Proteomes" id="UP000464954">
    <property type="component" value="Chromosome"/>
</dbReference>
<dbReference type="InterPro" id="IPR001940">
    <property type="entry name" value="Peptidase_S1C"/>
</dbReference>
<reference evidence="17 18" key="1">
    <citation type="submission" date="2020-01" db="EMBL/GenBank/DDBJ databases">
        <title>Ponticoccus aerotolerans gen. nov., sp. nov., an anaerobic bacterium and proposal of Ponticoccusceae fam. nov., Ponticoccusles ord. nov. and Ponticoccuse classis nov. in the phylum Kiritimatiellaeota.</title>
        <authorList>
            <person name="Zhou L.Y."/>
            <person name="Du Z.J."/>
        </authorList>
    </citation>
    <scope>NUCLEOTIDE SEQUENCE [LARGE SCALE GENOMIC DNA]</scope>
    <source>
        <strain evidence="17 18">S-5007</strain>
    </source>
</reference>
<evidence type="ECO:0000256" key="8">
    <source>
        <dbReference type="ARBA" id="ARBA00022737"/>
    </source>
</evidence>
<dbReference type="InterPro" id="IPR036034">
    <property type="entry name" value="PDZ_sf"/>
</dbReference>
<name>A0A6P1ME76_9BACT</name>
<evidence type="ECO:0000256" key="12">
    <source>
        <dbReference type="ARBA" id="ARBA00023016"/>
    </source>
</evidence>
<feature type="binding site" evidence="14">
    <location>
        <position position="108"/>
    </location>
    <ligand>
        <name>substrate</name>
    </ligand>
</feature>
<evidence type="ECO:0000313" key="17">
    <source>
        <dbReference type="EMBL" id="QHI69906.1"/>
    </source>
</evidence>
<dbReference type="Pfam" id="PF13180">
    <property type="entry name" value="PDZ_2"/>
    <property type="match status" value="1"/>
</dbReference>
<dbReference type="FunFam" id="2.40.10.120:FF:000007">
    <property type="entry name" value="Periplasmic serine endoprotease DegP-like"/>
    <property type="match status" value="1"/>
</dbReference>
<dbReference type="Gene3D" id="2.40.10.120">
    <property type="match status" value="1"/>
</dbReference>
<feature type="domain" description="PDZ" evidence="16">
    <location>
        <begin position="269"/>
        <end position="349"/>
    </location>
</feature>
<dbReference type="Pfam" id="PF17820">
    <property type="entry name" value="PDZ_6"/>
    <property type="match status" value="1"/>
</dbReference>
<dbReference type="SUPFAM" id="SSF50494">
    <property type="entry name" value="Trypsin-like serine proteases"/>
    <property type="match status" value="1"/>
</dbReference>